<keyword evidence="4" id="KW-1185">Reference proteome</keyword>
<evidence type="ECO:0000256" key="1">
    <source>
        <dbReference type="SAM" id="MobiDB-lite"/>
    </source>
</evidence>
<evidence type="ECO:0000313" key="3">
    <source>
        <dbReference type="EMBL" id="KAK1116992.1"/>
    </source>
</evidence>
<dbReference type="Proteomes" id="UP001177670">
    <property type="component" value="Unassembled WGS sequence"/>
</dbReference>
<feature type="chain" id="PRO_5041224173" description="Secreted protein" evidence="2">
    <location>
        <begin position="23"/>
        <end position="100"/>
    </location>
</feature>
<organism evidence="3 4">
    <name type="scientific">Melipona bicolor</name>
    <dbReference type="NCBI Taxonomy" id="60889"/>
    <lineage>
        <taxon>Eukaryota</taxon>
        <taxon>Metazoa</taxon>
        <taxon>Ecdysozoa</taxon>
        <taxon>Arthropoda</taxon>
        <taxon>Hexapoda</taxon>
        <taxon>Insecta</taxon>
        <taxon>Pterygota</taxon>
        <taxon>Neoptera</taxon>
        <taxon>Endopterygota</taxon>
        <taxon>Hymenoptera</taxon>
        <taxon>Apocrita</taxon>
        <taxon>Aculeata</taxon>
        <taxon>Apoidea</taxon>
        <taxon>Anthophila</taxon>
        <taxon>Apidae</taxon>
        <taxon>Melipona</taxon>
    </lineage>
</organism>
<dbReference type="EMBL" id="JAHYIQ010000057">
    <property type="protein sequence ID" value="KAK1116992.1"/>
    <property type="molecule type" value="Genomic_DNA"/>
</dbReference>
<proteinExistence type="predicted"/>
<sequence>MISSHRFLSPFLLAFPTSLSLSLSLSFYDFSVPSSSDNAMESQRDARVHVRVCLSSISRSIDRAMKRSRNATTDDARMEKPSPFRTSLSLPFVPQSPVSS</sequence>
<comment type="caution">
    <text evidence="3">The sequence shown here is derived from an EMBL/GenBank/DDBJ whole genome shotgun (WGS) entry which is preliminary data.</text>
</comment>
<evidence type="ECO:0000313" key="4">
    <source>
        <dbReference type="Proteomes" id="UP001177670"/>
    </source>
</evidence>
<evidence type="ECO:0000256" key="2">
    <source>
        <dbReference type="SAM" id="SignalP"/>
    </source>
</evidence>
<reference evidence="3" key="1">
    <citation type="submission" date="2021-10" db="EMBL/GenBank/DDBJ databases">
        <title>Melipona bicolor Genome sequencing and assembly.</title>
        <authorList>
            <person name="Araujo N.S."/>
            <person name="Arias M.C."/>
        </authorList>
    </citation>
    <scope>NUCLEOTIDE SEQUENCE</scope>
    <source>
        <strain evidence="3">USP_2M_L1-L4_2017</strain>
        <tissue evidence="3">Whole body</tissue>
    </source>
</reference>
<protein>
    <recommendedName>
        <fullName evidence="5">Secreted protein</fullName>
    </recommendedName>
</protein>
<dbReference type="AlphaFoldDB" id="A0AA40FDH4"/>
<gene>
    <name evidence="3" type="ORF">K0M31_017041</name>
</gene>
<feature type="compositionally biased region" description="Basic and acidic residues" evidence="1">
    <location>
        <begin position="72"/>
        <end position="82"/>
    </location>
</feature>
<evidence type="ECO:0008006" key="5">
    <source>
        <dbReference type="Google" id="ProtNLM"/>
    </source>
</evidence>
<name>A0AA40FDH4_9HYME</name>
<feature type="region of interest" description="Disordered" evidence="1">
    <location>
        <begin position="64"/>
        <end position="100"/>
    </location>
</feature>
<accession>A0AA40FDH4</accession>
<feature type="signal peptide" evidence="2">
    <location>
        <begin position="1"/>
        <end position="22"/>
    </location>
</feature>
<keyword evidence="2" id="KW-0732">Signal</keyword>